<reference evidence="2" key="1">
    <citation type="submission" date="2024-02" db="UniProtKB">
        <authorList>
            <consortium name="WormBaseParasite"/>
        </authorList>
    </citation>
    <scope>IDENTIFICATION</scope>
</reference>
<evidence type="ECO:0000313" key="2">
    <source>
        <dbReference type="WBParaSite" id="MBELARI_LOCUS11429"/>
    </source>
</evidence>
<evidence type="ECO:0008006" key="3">
    <source>
        <dbReference type="Google" id="ProtNLM"/>
    </source>
</evidence>
<dbReference type="GO" id="GO:0034472">
    <property type="term" value="P:snRNA 3'-end processing"/>
    <property type="evidence" value="ECO:0007669"/>
    <property type="project" value="TreeGrafter"/>
</dbReference>
<dbReference type="InterPro" id="IPR029321">
    <property type="entry name" value="INTS2"/>
</dbReference>
<dbReference type="WBParaSite" id="MBELARI_LOCUS11429">
    <property type="protein sequence ID" value="MBELARI_LOCUS11429"/>
    <property type="gene ID" value="MBELARI_LOCUS11429"/>
</dbReference>
<sequence>MRKLLDGDPMDQNLHEWVPESDLPMAIKLFSLALFFIPGAINCSTIVNRLISCSHASTILTGLICSLPSYAECALFNLLDINNLSEETVRGKNRFQMIVSLVTLCPSMAGVAVETLSQNRRDALLAVKLAALRANNQEFIRFLTYCLIDRSSHVFSAVHKTSGRAAFASLQERVMKILEATVAEKELKANEEFVECLALVHLQSNAKLTAAEVKLLINYLCLKIDDSGHIHAVVCTLLSLPALTSAPPGMAPGTSIDPKVGDYLQWLKARVTSSQHESATLPCVLIVALYLWSNRVEEINKFLTDSLLCRVTLGSRHFTSVRALLQVVFPEKELAQICASMPITFGLHKNDDSQGLLPVHWICDLMSQKVFQKHNVDVGNWVQRQIQHSLAPIHPLLSDAIDRLAEYAAQAEIRQGLERKFCEVFIGDLMDESMLVKRLLVLQYLLTYRQRFTASGRKEDNPYKSIYQTIPIRYLLSVIEANAVDFAPIRLSLVGSSIALFPYMRPTRKSIELVRNRRRASTCQLPTGFEIQKILCGSDRAAALKAAKHLENASLSDLVKLLPVIVQALKSVIPPLEVLEGNDGAPTTSLDDGNCNRLAETLSNVWLDLEAIVPRQVIEKTLIAFQETPFMVDQAYAQPCLVFDVDRRVFASPPHFMIFLPMLSFFLEAGRAEKERAVLIANMKTGQQYEDKQKLYQCEEREILFSVLDHTQRAAAVQLLIEICDQTKNKFIVAPFRLEKIRMLAFNYIHSIFIRDIQVMKLVLFETFPLHMLRSVIEGIPSMHVAQNFIQEMMVFPENKRRIFTISLIIEVFRKYRVKATLPLVTMTLNALCTLIRYVDSRQVLCLVNGVIEELGELALTFPQLAETVMNILGQVSLMAESRLAFHSTGVVSSKTMERSLVKRVKVQADLIAQKTLT</sequence>
<dbReference type="GO" id="GO:0032039">
    <property type="term" value="C:integrator complex"/>
    <property type="evidence" value="ECO:0007669"/>
    <property type="project" value="InterPro"/>
</dbReference>
<dbReference type="PANTHER" id="PTHR28608">
    <property type="entry name" value="INTEGRATOR COMPLEX SUBUNIT 2"/>
    <property type="match status" value="1"/>
</dbReference>
<dbReference type="AlphaFoldDB" id="A0AAF3EBV5"/>
<name>A0AAF3EBV5_9BILA</name>
<evidence type="ECO:0000313" key="1">
    <source>
        <dbReference type="Proteomes" id="UP000887575"/>
    </source>
</evidence>
<protein>
    <recommendedName>
        <fullName evidence="3">Integrator complex subunit 2</fullName>
    </recommendedName>
</protein>
<dbReference type="Proteomes" id="UP000887575">
    <property type="component" value="Unassembled WGS sequence"/>
</dbReference>
<dbReference type="PANTHER" id="PTHR28608:SF1">
    <property type="entry name" value="INTEGRATOR COMPLEX SUBUNIT 2"/>
    <property type="match status" value="1"/>
</dbReference>
<proteinExistence type="predicted"/>
<dbReference type="Pfam" id="PF14750">
    <property type="entry name" value="INTS2"/>
    <property type="match status" value="1"/>
</dbReference>
<accession>A0AAF3EBV5</accession>
<keyword evidence="1" id="KW-1185">Reference proteome</keyword>
<organism evidence="1 2">
    <name type="scientific">Mesorhabditis belari</name>
    <dbReference type="NCBI Taxonomy" id="2138241"/>
    <lineage>
        <taxon>Eukaryota</taxon>
        <taxon>Metazoa</taxon>
        <taxon>Ecdysozoa</taxon>
        <taxon>Nematoda</taxon>
        <taxon>Chromadorea</taxon>
        <taxon>Rhabditida</taxon>
        <taxon>Rhabditina</taxon>
        <taxon>Rhabditomorpha</taxon>
        <taxon>Rhabditoidea</taxon>
        <taxon>Rhabditidae</taxon>
        <taxon>Mesorhabditinae</taxon>
        <taxon>Mesorhabditis</taxon>
    </lineage>
</organism>